<evidence type="ECO:0000313" key="2">
    <source>
        <dbReference type="Proteomes" id="UP001497623"/>
    </source>
</evidence>
<proteinExistence type="predicted"/>
<dbReference type="EMBL" id="CAXKWB010003214">
    <property type="protein sequence ID" value="CAL4068554.1"/>
    <property type="molecule type" value="Genomic_DNA"/>
</dbReference>
<gene>
    <name evidence="1" type="ORF">MNOR_LOCUS7356</name>
</gene>
<reference evidence="1 2" key="1">
    <citation type="submission" date="2024-05" db="EMBL/GenBank/DDBJ databases">
        <authorList>
            <person name="Wallberg A."/>
        </authorList>
    </citation>
    <scope>NUCLEOTIDE SEQUENCE [LARGE SCALE GENOMIC DNA]</scope>
</reference>
<comment type="caution">
    <text evidence="1">The sequence shown here is derived from an EMBL/GenBank/DDBJ whole genome shotgun (WGS) entry which is preliminary data.</text>
</comment>
<sequence>MLSQISPLCITNINQLLPLCITIIRSELASLPVKRSGSMFSQISPLCITNINQLSPLCITIIRSELAVVLGQGYVRTLAVFCLCVVIRRSEAMRRQSHGLRDDLFT</sequence>
<name>A0AAV2Q1G9_MEGNR</name>
<evidence type="ECO:0000313" key="1">
    <source>
        <dbReference type="EMBL" id="CAL4068554.1"/>
    </source>
</evidence>
<keyword evidence="2" id="KW-1185">Reference proteome</keyword>
<dbReference type="Proteomes" id="UP001497623">
    <property type="component" value="Unassembled WGS sequence"/>
</dbReference>
<protein>
    <submittedName>
        <fullName evidence="1">Uncharacterized protein</fullName>
    </submittedName>
</protein>
<organism evidence="1 2">
    <name type="scientific">Meganyctiphanes norvegica</name>
    <name type="common">Northern krill</name>
    <name type="synonym">Thysanopoda norvegica</name>
    <dbReference type="NCBI Taxonomy" id="48144"/>
    <lineage>
        <taxon>Eukaryota</taxon>
        <taxon>Metazoa</taxon>
        <taxon>Ecdysozoa</taxon>
        <taxon>Arthropoda</taxon>
        <taxon>Crustacea</taxon>
        <taxon>Multicrustacea</taxon>
        <taxon>Malacostraca</taxon>
        <taxon>Eumalacostraca</taxon>
        <taxon>Eucarida</taxon>
        <taxon>Euphausiacea</taxon>
        <taxon>Euphausiidae</taxon>
        <taxon>Meganyctiphanes</taxon>
    </lineage>
</organism>
<dbReference type="AlphaFoldDB" id="A0AAV2Q1G9"/>
<accession>A0AAV2Q1G9</accession>